<accession>A0A6J2TNT2</accession>
<reference evidence="2" key="1">
    <citation type="submission" date="2025-08" db="UniProtKB">
        <authorList>
            <consortium name="RefSeq"/>
        </authorList>
    </citation>
    <scope>IDENTIFICATION</scope>
    <source>
        <strain evidence="2">11010-0011.00</strain>
        <tissue evidence="2">Whole body</tissue>
    </source>
</reference>
<gene>
    <name evidence="2" type="primary">LOC115625649</name>
</gene>
<evidence type="ECO:0000313" key="1">
    <source>
        <dbReference type="Proteomes" id="UP000504634"/>
    </source>
</evidence>
<dbReference type="GeneID" id="115625649"/>
<keyword evidence="1" id="KW-1185">Reference proteome</keyword>
<protein>
    <submittedName>
        <fullName evidence="2">Uncharacterized protein LOC115625649</fullName>
    </submittedName>
</protein>
<sequence length="115" mass="12840">MAASIATHTQEVFISTASIQLAPPQLQEGQQSPIYEWHTQVTAPTSPTGDSTTEAITRRITQTNNSQSPSPKYYYTPPPISGKEAERKYLPQTLGNFFEAERYASAWNRTTQHPI</sequence>
<dbReference type="Proteomes" id="UP000504634">
    <property type="component" value="Unplaced"/>
</dbReference>
<dbReference type="RefSeq" id="XP_030376637.1">
    <property type="nucleotide sequence ID" value="XM_030520777.1"/>
</dbReference>
<name>A0A6J2TNT2_DROLE</name>
<evidence type="ECO:0000313" key="2">
    <source>
        <dbReference type="RefSeq" id="XP_030376637.1"/>
    </source>
</evidence>
<proteinExistence type="predicted"/>
<dbReference type="AlphaFoldDB" id="A0A6J2TNT2"/>
<organism evidence="1 2">
    <name type="scientific">Drosophila lebanonensis</name>
    <name type="common">Fruit fly</name>
    <name type="synonym">Scaptodrosophila lebanonensis</name>
    <dbReference type="NCBI Taxonomy" id="7225"/>
    <lineage>
        <taxon>Eukaryota</taxon>
        <taxon>Metazoa</taxon>
        <taxon>Ecdysozoa</taxon>
        <taxon>Arthropoda</taxon>
        <taxon>Hexapoda</taxon>
        <taxon>Insecta</taxon>
        <taxon>Pterygota</taxon>
        <taxon>Neoptera</taxon>
        <taxon>Endopterygota</taxon>
        <taxon>Diptera</taxon>
        <taxon>Brachycera</taxon>
        <taxon>Muscomorpha</taxon>
        <taxon>Ephydroidea</taxon>
        <taxon>Drosophilidae</taxon>
        <taxon>Scaptodrosophila</taxon>
    </lineage>
</organism>
<dbReference type="OrthoDB" id="7833794at2759"/>